<comment type="similarity">
    <text evidence="1">Belongs to the flavin-dependent halogenase family. Bacterial tryptophan halogenase subfamily.</text>
</comment>
<sequence>MDSLDTAEIVVVGGTLTAWAAAARLAAAFGPAVGVTVLETPRHTPAADATGRVVALDPQVQRDLFDRLGVPEETWMRACSASFTLGVRYVNWRTGGAAQLAPRPLIGHAPDRFDRPFATLPECEEFPLSEFWRLRRRTGETVEPLDRACFREPPLLDARRSPRWLDGRIAVPYGWHADAELLTRFLRRTAVQRFGVRTARGVPLDADRDGDGMLTALRTADGTRLAGDLFLDCTGPASLLLSGVLREPFTGGHPLTDRTVTVSVPYDSAVAGIEPNGTATALPFGWAWHRPLPDRIGAGLVCASAWTDEERAVRTLCALWGLRPGVADVRVQHRPGGAARRAWVHNCVALGSAARSADPLADDGLVGVLRQLARLVRDFPDRRHLSAPADRFNRAAAADAAAADDLARLLYRAAPRADTPFWRTHGELPLSDALSACLEGHRAGLTPEPGELPLRMVLAALDPRGGPPPAALAHRTAARRAADAHFTRIRRQQRILLETLPSAHTYLHRLHTRRSPAPALAGAGPART</sequence>
<dbReference type="InterPro" id="IPR006905">
    <property type="entry name" value="Flavin_halogenase"/>
</dbReference>
<dbReference type="Pfam" id="PF04820">
    <property type="entry name" value="Trp_halogenase"/>
    <property type="match status" value="1"/>
</dbReference>
<organism evidence="2 3">
    <name type="scientific">Streptomyces fodineus</name>
    <dbReference type="NCBI Taxonomy" id="1904616"/>
    <lineage>
        <taxon>Bacteria</taxon>
        <taxon>Bacillati</taxon>
        <taxon>Actinomycetota</taxon>
        <taxon>Actinomycetes</taxon>
        <taxon>Kitasatosporales</taxon>
        <taxon>Streptomycetaceae</taxon>
        <taxon>Streptomyces</taxon>
    </lineage>
</organism>
<name>A0A1D7Y6P5_9ACTN</name>
<keyword evidence="3" id="KW-1185">Reference proteome</keyword>
<dbReference type="PANTHER" id="PTHR43747">
    <property type="entry name" value="FAD-BINDING PROTEIN"/>
    <property type="match status" value="1"/>
</dbReference>
<dbReference type="SUPFAM" id="SSF51905">
    <property type="entry name" value="FAD/NAD(P)-binding domain"/>
    <property type="match status" value="1"/>
</dbReference>
<protein>
    <recommendedName>
        <fullName evidence="4">Tryptophan halogenase</fullName>
    </recommendedName>
</protein>
<dbReference type="RefSeq" id="WP_069777910.1">
    <property type="nucleotide sequence ID" value="NZ_CP017248.1"/>
</dbReference>
<gene>
    <name evidence="2" type="ORF">BFF78_09645</name>
</gene>
<accession>A0A1D7Y6P5</accession>
<dbReference type="InterPro" id="IPR036188">
    <property type="entry name" value="FAD/NAD-bd_sf"/>
</dbReference>
<evidence type="ECO:0000313" key="2">
    <source>
        <dbReference type="EMBL" id="AOR31265.1"/>
    </source>
</evidence>
<dbReference type="AlphaFoldDB" id="A0A1D7Y6P5"/>
<dbReference type="KEGG" id="spun:BFF78_09645"/>
<dbReference type="Gene3D" id="3.50.50.60">
    <property type="entry name" value="FAD/NAD(P)-binding domain"/>
    <property type="match status" value="1"/>
</dbReference>
<dbReference type="InterPro" id="IPR050816">
    <property type="entry name" value="Flavin-dep_Halogenase_NPB"/>
</dbReference>
<evidence type="ECO:0008006" key="4">
    <source>
        <dbReference type="Google" id="ProtNLM"/>
    </source>
</evidence>
<dbReference type="EMBL" id="CP017248">
    <property type="protein sequence ID" value="AOR31265.1"/>
    <property type="molecule type" value="Genomic_DNA"/>
</dbReference>
<reference evidence="3" key="1">
    <citation type="submission" date="2016-09" db="EMBL/GenBank/DDBJ databases">
        <title>Streptomyces puniciscabiei strain:TW1S1 Genome sequencing and assembly.</title>
        <authorList>
            <person name="Kim M.-K."/>
            <person name="Kim S.B."/>
        </authorList>
    </citation>
    <scope>NUCLEOTIDE SEQUENCE [LARGE SCALE GENOMIC DNA]</scope>
    <source>
        <strain evidence="3">TW1S1</strain>
    </source>
</reference>
<evidence type="ECO:0000256" key="1">
    <source>
        <dbReference type="ARBA" id="ARBA00038396"/>
    </source>
</evidence>
<proteinExistence type="inferred from homology"/>
<dbReference type="PANTHER" id="PTHR43747:SF4">
    <property type="entry name" value="FLAVIN-DEPENDENT TRYPTOPHAN HALOGENASE"/>
    <property type="match status" value="1"/>
</dbReference>
<dbReference type="GO" id="GO:0004497">
    <property type="term" value="F:monooxygenase activity"/>
    <property type="evidence" value="ECO:0007669"/>
    <property type="project" value="InterPro"/>
</dbReference>
<dbReference type="Proteomes" id="UP000094960">
    <property type="component" value="Chromosome"/>
</dbReference>
<evidence type="ECO:0000313" key="3">
    <source>
        <dbReference type="Proteomes" id="UP000094960"/>
    </source>
</evidence>